<name>A0A173MFK7_9BACT</name>
<dbReference type="InterPro" id="IPR025250">
    <property type="entry name" value="DUF4199"/>
</dbReference>
<evidence type="ECO:0000256" key="1">
    <source>
        <dbReference type="SAM" id="Coils"/>
    </source>
</evidence>
<feature type="transmembrane region" description="Helical" evidence="2">
    <location>
        <begin position="161"/>
        <end position="182"/>
    </location>
</feature>
<gene>
    <name evidence="3" type="ORF">SAMN05421788_106333</name>
</gene>
<feature type="transmembrane region" description="Helical" evidence="2">
    <location>
        <begin position="88"/>
        <end position="108"/>
    </location>
</feature>
<dbReference type="EMBL" id="FTOR01000006">
    <property type="protein sequence ID" value="SIT25559.1"/>
    <property type="molecule type" value="Genomic_DNA"/>
</dbReference>
<dbReference type="Proteomes" id="UP000186917">
    <property type="component" value="Unassembled WGS sequence"/>
</dbReference>
<proteinExistence type="predicted"/>
<sequence>MQPDILTQPDVVKQPVLIQKEGIKFGIITGLLAIIILYGTWAAGIDIFVQFLFVGTWVPYIFAILLFAGFALRKRLGGYITFQEGLKFAFISYVISGLLIALATYVLYNFVDKDLTEKSFQKGLDKVRHFMEQYKASEEDIDKAMENAEKSKTETGLKTVFLGYGLGLIWAFAESAVIAVIIKKENKQPF</sequence>
<dbReference type="OrthoDB" id="660361at2"/>
<keyword evidence="2" id="KW-1133">Transmembrane helix</keyword>
<accession>A0A173MFK7</accession>
<keyword evidence="1" id="KW-0175">Coiled coil</keyword>
<feature type="transmembrane region" description="Helical" evidence="2">
    <location>
        <begin position="23"/>
        <end position="41"/>
    </location>
</feature>
<dbReference type="KEGG" id="fln:FLA_2283"/>
<keyword evidence="2" id="KW-0472">Membrane</keyword>
<evidence type="ECO:0000313" key="4">
    <source>
        <dbReference type="Proteomes" id="UP000186917"/>
    </source>
</evidence>
<protein>
    <recommendedName>
        <fullName evidence="5">DUF4199 domain-containing protein</fullName>
    </recommendedName>
</protein>
<feature type="coiled-coil region" evidence="1">
    <location>
        <begin position="127"/>
        <end position="154"/>
    </location>
</feature>
<evidence type="ECO:0000256" key="2">
    <source>
        <dbReference type="SAM" id="Phobius"/>
    </source>
</evidence>
<evidence type="ECO:0000313" key="3">
    <source>
        <dbReference type="EMBL" id="SIT25559.1"/>
    </source>
</evidence>
<feature type="transmembrane region" description="Helical" evidence="2">
    <location>
        <begin position="47"/>
        <end position="68"/>
    </location>
</feature>
<keyword evidence="4" id="KW-1185">Reference proteome</keyword>
<dbReference type="AlphaFoldDB" id="A0A173MFK7"/>
<organism evidence="3 4">
    <name type="scientific">Filimonas lacunae</name>
    <dbReference type="NCBI Taxonomy" id="477680"/>
    <lineage>
        <taxon>Bacteria</taxon>
        <taxon>Pseudomonadati</taxon>
        <taxon>Bacteroidota</taxon>
        <taxon>Chitinophagia</taxon>
        <taxon>Chitinophagales</taxon>
        <taxon>Chitinophagaceae</taxon>
        <taxon>Filimonas</taxon>
    </lineage>
</organism>
<evidence type="ECO:0008006" key="5">
    <source>
        <dbReference type="Google" id="ProtNLM"/>
    </source>
</evidence>
<dbReference type="STRING" id="477680.SAMN05421788_106333"/>
<dbReference type="Pfam" id="PF13858">
    <property type="entry name" value="DUF4199"/>
    <property type="match status" value="1"/>
</dbReference>
<dbReference type="RefSeq" id="WP_076380520.1">
    <property type="nucleotide sequence ID" value="NZ_AP017422.1"/>
</dbReference>
<reference evidence="4" key="1">
    <citation type="submission" date="2017-01" db="EMBL/GenBank/DDBJ databases">
        <authorList>
            <person name="Varghese N."/>
            <person name="Submissions S."/>
        </authorList>
    </citation>
    <scope>NUCLEOTIDE SEQUENCE [LARGE SCALE GENOMIC DNA]</scope>
    <source>
        <strain evidence="4">DSM 21054</strain>
    </source>
</reference>
<keyword evidence="2" id="KW-0812">Transmembrane</keyword>